<dbReference type="Proteomes" id="UP001152747">
    <property type="component" value="Unassembled WGS sequence"/>
</dbReference>
<dbReference type="OrthoDB" id="5821779at2759"/>
<feature type="coiled-coil region" evidence="1">
    <location>
        <begin position="222"/>
        <end position="268"/>
    </location>
</feature>
<proteinExistence type="predicted"/>
<dbReference type="EMBL" id="CANHGI010000004">
    <property type="protein sequence ID" value="CAI5448225.1"/>
    <property type="molecule type" value="Genomic_DNA"/>
</dbReference>
<accession>A0A9P1N1R0</accession>
<evidence type="ECO:0000313" key="3">
    <source>
        <dbReference type="EMBL" id="CAI5448225.1"/>
    </source>
</evidence>
<evidence type="ECO:0000313" key="4">
    <source>
        <dbReference type="Proteomes" id="UP001152747"/>
    </source>
</evidence>
<name>A0A9P1N1R0_9PELO</name>
<evidence type="ECO:0000256" key="2">
    <source>
        <dbReference type="SAM" id="MobiDB-lite"/>
    </source>
</evidence>
<gene>
    <name evidence="3" type="ORF">CAMP_LOCUS10862</name>
</gene>
<keyword evidence="4" id="KW-1185">Reference proteome</keyword>
<dbReference type="AlphaFoldDB" id="A0A9P1N1R0"/>
<reference evidence="3" key="1">
    <citation type="submission" date="2022-11" db="EMBL/GenBank/DDBJ databases">
        <authorList>
            <person name="Kikuchi T."/>
        </authorList>
    </citation>
    <scope>NUCLEOTIDE SEQUENCE</scope>
    <source>
        <strain evidence="3">PS1010</strain>
    </source>
</reference>
<feature type="region of interest" description="Disordered" evidence="2">
    <location>
        <begin position="397"/>
        <end position="422"/>
    </location>
</feature>
<protein>
    <submittedName>
        <fullName evidence="3">Uncharacterized protein</fullName>
    </submittedName>
</protein>
<keyword evidence="1" id="KW-0175">Coiled coil</keyword>
<comment type="caution">
    <text evidence="3">The sequence shown here is derived from an EMBL/GenBank/DDBJ whole genome shotgun (WGS) entry which is preliminary data.</text>
</comment>
<organism evidence="3 4">
    <name type="scientific">Caenorhabditis angaria</name>
    <dbReference type="NCBI Taxonomy" id="860376"/>
    <lineage>
        <taxon>Eukaryota</taxon>
        <taxon>Metazoa</taxon>
        <taxon>Ecdysozoa</taxon>
        <taxon>Nematoda</taxon>
        <taxon>Chromadorea</taxon>
        <taxon>Rhabditida</taxon>
        <taxon>Rhabditina</taxon>
        <taxon>Rhabditomorpha</taxon>
        <taxon>Rhabditoidea</taxon>
        <taxon>Rhabditidae</taxon>
        <taxon>Peloderinae</taxon>
        <taxon>Caenorhabditis</taxon>
    </lineage>
</organism>
<sequence length="783" mass="92728">MLTREDIEKAEAREKRMRDALSKVFEINIKIPDVFTIEKRIAKNKLYILAELAKTEKFCPGRCSNKNACIDSLAKPSCYVIETESPKKVEKQNKKICSTSRNIEETCDLEKEAMSVLLMFHEESTSPIFEGFSNFRIPGTYNNSRPEVSFDFIDWKNTPCCSTDPLFIEKEIDPFHDFLTPAANSPETPDDCREQKIIPCPIKTIKAIDLKVCNDFDMDILLEEEFQQMMEMIKEQKKEEEERRKAENDALMKEITELLKESRKLEMILKKKKIAIRPIEKIKSFDLRVSADFDMDVLLEEEFQQMVEMNEKQKKEQKRRREDDELMDDITDLARIAMEPETEPRNQGFMKRRTIAAEKPNEPRISFALKSKENTMSGPTAKKRKFCPRIREFDASSDDELSDVNPKSLGDRGKSNQSAENRTTILQNVSKLIEEFEQAKFLEKLMKSIEELEKKYEWPFEKSKGVYWPVTVPSIDQKKRKAYIERKHMEQLMKNHSCSGSYLADFLLVNEDSSKTAAEQFLQNYAVSGSKTWNDRRDRSGRSEWKRYDELEGGRFAHRKSYKTNSTNQTKQMAYATYDENRERERNQTREYWEMRGDELQRKDTEIGFMKDCVRSHRIDCYSPQSGSTRLENYPRNYKWTVDLNQLQPHYRDEQLQKTLSYLNKAYDEFLKIRHIDWRKWYGMPMHASLYFQWNLSNLSVSQYEAVWEVRKQRVEKLLSKRLSLNMQELRKLCKLTEADKKVWTILYENLSAHFNDFPMLSQILDNPDRIQVLNKVFKKKFP</sequence>
<evidence type="ECO:0000256" key="1">
    <source>
        <dbReference type="SAM" id="Coils"/>
    </source>
</evidence>